<evidence type="ECO:0000256" key="6">
    <source>
        <dbReference type="ARBA" id="ARBA00022833"/>
    </source>
</evidence>
<dbReference type="Pfam" id="PF01435">
    <property type="entry name" value="Peptidase_M48"/>
    <property type="match status" value="1"/>
</dbReference>
<dbReference type="EMBL" id="SRRZ01000070">
    <property type="protein sequence ID" value="NQE35991.1"/>
    <property type="molecule type" value="Genomic_DNA"/>
</dbReference>
<organism evidence="12 13">
    <name type="scientific">Microcoleus asticus IPMA8</name>
    <dbReference type="NCBI Taxonomy" id="2563858"/>
    <lineage>
        <taxon>Bacteria</taxon>
        <taxon>Bacillati</taxon>
        <taxon>Cyanobacteriota</taxon>
        <taxon>Cyanophyceae</taxon>
        <taxon>Oscillatoriophycideae</taxon>
        <taxon>Oscillatoriales</taxon>
        <taxon>Microcoleaceae</taxon>
        <taxon>Microcoleus</taxon>
        <taxon>Microcoleus asticus</taxon>
    </lineage>
</organism>
<keyword evidence="9" id="KW-0472">Membrane</keyword>
<evidence type="ECO:0000313" key="12">
    <source>
        <dbReference type="EMBL" id="NQE35991.1"/>
    </source>
</evidence>
<keyword evidence="4" id="KW-0479">Metal-binding</keyword>
<evidence type="ECO:0000256" key="10">
    <source>
        <dbReference type="RuleBase" id="RU003983"/>
    </source>
</evidence>
<evidence type="ECO:0000256" key="1">
    <source>
        <dbReference type="ARBA" id="ARBA00022475"/>
    </source>
</evidence>
<dbReference type="PANTHER" id="PTHR43221:SF3">
    <property type="entry name" value="SLL1280 PROTEIN"/>
    <property type="match status" value="1"/>
</dbReference>
<dbReference type="Gene3D" id="3.30.2010.10">
    <property type="entry name" value="Metalloproteases ('zincins'), catalytic domain"/>
    <property type="match status" value="1"/>
</dbReference>
<comment type="cofactor">
    <cofactor evidence="10">
        <name>Zn(2+)</name>
        <dbReference type="ChEBI" id="CHEBI:29105"/>
    </cofactor>
    <text evidence="10">Binds 1 zinc ion per subunit.</text>
</comment>
<evidence type="ECO:0000256" key="4">
    <source>
        <dbReference type="ARBA" id="ARBA00022723"/>
    </source>
</evidence>
<dbReference type="InterPro" id="IPR050083">
    <property type="entry name" value="HtpX_protease"/>
</dbReference>
<keyword evidence="8 10" id="KW-0482">Metalloprotease</keyword>
<comment type="caution">
    <text evidence="12">The sequence shown here is derived from an EMBL/GenBank/DDBJ whole genome shotgun (WGS) entry which is preliminary data.</text>
</comment>
<evidence type="ECO:0000259" key="11">
    <source>
        <dbReference type="Pfam" id="PF01435"/>
    </source>
</evidence>
<dbReference type="Proteomes" id="UP000702425">
    <property type="component" value="Unassembled WGS sequence"/>
</dbReference>
<dbReference type="RefSeq" id="WP_172189788.1">
    <property type="nucleotide sequence ID" value="NZ_CAWPPK010000286.1"/>
</dbReference>
<evidence type="ECO:0000313" key="13">
    <source>
        <dbReference type="Proteomes" id="UP000702425"/>
    </source>
</evidence>
<accession>A0ABX2D0A1</accession>
<keyword evidence="3" id="KW-0812">Transmembrane</keyword>
<evidence type="ECO:0000256" key="2">
    <source>
        <dbReference type="ARBA" id="ARBA00022670"/>
    </source>
</evidence>
<sequence length="297" mass="33385">MKKVLLGLKSETYEHPFDRKALASLEKMPGVSLLLKKVNEYGIDRLLRLQCLGSDFRVTPNNFPGLSQALEETCQILDLSPCPDLYLFRGWGHIITVTIGIESPIVTVNLEAYEWLSSQELIYVLGHEVAHIKSQHLLYHQIAMVMPLLKNWVNAATLGFGGLAANGVELAFWNWLMMARFTADRAALLACQDVDVAIAALMKLGGLPSCYVTPEAIADFLVQVREFSDNSVESQDTLTKLLSFNESRESWVVMRASELLKWVDSGDYRTLLEQPNQPPPLLLDPDATEDWNFLTSW</sequence>
<keyword evidence="1" id="KW-1003">Cell membrane</keyword>
<keyword evidence="5 10" id="KW-0378">Hydrolase</keyword>
<keyword evidence="6 10" id="KW-0862">Zinc</keyword>
<dbReference type="CDD" id="cd07325">
    <property type="entry name" value="M48_Ste24p_like"/>
    <property type="match status" value="1"/>
</dbReference>
<dbReference type="InterPro" id="IPR001915">
    <property type="entry name" value="Peptidase_M48"/>
</dbReference>
<comment type="similarity">
    <text evidence="10">Belongs to the peptidase M48 family.</text>
</comment>
<dbReference type="PANTHER" id="PTHR43221">
    <property type="entry name" value="PROTEASE HTPX"/>
    <property type="match status" value="1"/>
</dbReference>
<protein>
    <recommendedName>
        <fullName evidence="11">Peptidase M48 domain-containing protein</fullName>
    </recommendedName>
</protein>
<name>A0ABX2D0A1_9CYAN</name>
<evidence type="ECO:0000256" key="3">
    <source>
        <dbReference type="ARBA" id="ARBA00022692"/>
    </source>
</evidence>
<feature type="domain" description="Peptidase M48" evidence="11">
    <location>
        <begin position="112"/>
        <end position="204"/>
    </location>
</feature>
<evidence type="ECO:0000256" key="7">
    <source>
        <dbReference type="ARBA" id="ARBA00022989"/>
    </source>
</evidence>
<proteinExistence type="inferred from homology"/>
<evidence type="ECO:0000256" key="5">
    <source>
        <dbReference type="ARBA" id="ARBA00022801"/>
    </source>
</evidence>
<evidence type="ECO:0000256" key="9">
    <source>
        <dbReference type="ARBA" id="ARBA00023136"/>
    </source>
</evidence>
<gene>
    <name evidence="12" type="ORF">E5S67_03753</name>
</gene>
<reference evidence="12 13" key="1">
    <citation type="journal article" date="2020" name="Sci. Rep.">
        <title>A novel cyanobacterial geosmin producer, revising GeoA distribution and dispersion patterns in Bacteria.</title>
        <authorList>
            <person name="Churro C."/>
            <person name="Semedo-Aguiar A.P."/>
            <person name="Silva A.D."/>
            <person name="Pereira-Leal J.B."/>
            <person name="Leite R.B."/>
        </authorList>
    </citation>
    <scope>NUCLEOTIDE SEQUENCE [LARGE SCALE GENOMIC DNA]</scope>
    <source>
        <strain evidence="12 13">IPMA8</strain>
    </source>
</reference>
<keyword evidence="7" id="KW-1133">Transmembrane helix</keyword>
<evidence type="ECO:0000256" key="8">
    <source>
        <dbReference type="ARBA" id="ARBA00023049"/>
    </source>
</evidence>
<keyword evidence="13" id="KW-1185">Reference proteome</keyword>
<keyword evidence="2 10" id="KW-0645">Protease</keyword>